<comment type="caution">
    <text evidence="1">The sequence shown here is derived from an EMBL/GenBank/DDBJ whole genome shotgun (WGS) entry which is preliminary data.</text>
</comment>
<reference evidence="1" key="1">
    <citation type="submission" date="2023-06" db="EMBL/GenBank/DDBJ databases">
        <authorList>
            <person name="Kurt Z."/>
        </authorList>
    </citation>
    <scope>NUCLEOTIDE SEQUENCE</scope>
</reference>
<proteinExistence type="predicted"/>
<accession>A0AA86NME5</accession>
<evidence type="ECO:0000313" key="5">
    <source>
        <dbReference type="Proteomes" id="UP001642409"/>
    </source>
</evidence>
<evidence type="ECO:0000313" key="3">
    <source>
        <dbReference type="EMBL" id="CAL6044473.1"/>
    </source>
</evidence>
<dbReference type="Proteomes" id="UP001642409">
    <property type="component" value="Unassembled WGS sequence"/>
</dbReference>
<gene>
    <name evidence="2" type="ORF">HINF_LOCUS37870</name>
    <name evidence="3" type="ORF">HINF_LOCUS40576</name>
    <name evidence="4" type="ORF">HINF_LOCUS63047</name>
    <name evidence="1" type="ORF">HINF_LOCUS9276</name>
</gene>
<dbReference type="AlphaFoldDB" id="A0AA86NME5"/>
<evidence type="ECO:0000313" key="4">
    <source>
        <dbReference type="EMBL" id="CAL6086196.1"/>
    </source>
</evidence>
<protein>
    <submittedName>
        <fullName evidence="3">Hypothetical_protein</fullName>
    </submittedName>
</protein>
<reference evidence="3 5" key="2">
    <citation type="submission" date="2024-07" db="EMBL/GenBank/DDBJ databases">
        <authorList>
            <person name="Akdeniz Z."/>
        </authorList>
    </citation>
    <scope>NUCLEOTIDE SEQUENCE [LARGE SCALE GENOMIC DNA]</scope>
</reference>
<evidence type="ECO:0000313" key="1">
    <source>
        <dbReference type="EMBL" id="CAI9921631.1"/>
    </source>
</evidence>
<sequence>MNDSEVLCMIRNILEASQPVTAETSECSRSQECDRTQMTPKTFFLRLMKAQKPDFGCFSDHAQNDTVFNNILALTKAKLRKNVRDEFSRVLMLVQKSKEDGNCHIAVLLKRSASECAQRHIDEFSFSSLNGQDRMIQYDLKSAVYKIDRFPSDVYIQLLCFQIMQKNYRLLNKLQINQYILSANNLISMSKSLKLLLLNKQYYFVIFQTIVCFVQMKFLISKRSCVSTITRKQIQPNKSVFIRLSFQQLHVFWYQMHTISGATIQIYRTFTGSVRVIETISVLSQSVVTLK</sequence>
<dbReference type="EMBL" id="CAXDID020000160">
    <property type="protein sequence ID" value="CAL6044473.1"/>
    <property type="molecule type" value="Genomic_DNA"/>
</dbReference>
<organism evidence="1">
    <name type="scientific">Hexamita inflata</name>
    <dbReference type="NCBI Taxonomy" id="28002"/>
    <lineage>
        <taxon>Eukaryota</taxon>
        <taxon>Metamonada</taxon>
        <taxon>Diplomonadida</taxon>
        <taxon>Hexamitidae</taxon>
        <taxon>Hexamitinae</taxon>
        <taxon>Hexamita</taxon>
    </lineage>
</organism>
<dbReference type="EMBL" id="CAXDID020000391">
    <property type="protein sequence ID" value="CAL6086196.1"/>
    <property type="molecule type" value="Genomic_DNA"/>
</dbReference>
<name>A0AA86NME5_9EUKA</name>
<dbReference type="EMBL" id="CATOUU010000227">
    <property type="protein sequence ID" value="CAI9921631.1"/>
    <property type="molecule type" value="Genomic_DNA"/>
</dbReference>
<keyword evidence="5" id="KW-1185">Reference proteome</keyword>
<evidence type="ECO:0000313" key="2">
    <source>
        <dbReference type="EMBL" id="CAI9950225.1"/>
    </source>
</evidence>
<dbReference type="EMBL" id="CATOUU010000807">
    <property type="protein sequence ID" value="CAI9950225.1"/>
    <property type="molecule type" value="Genomic_DNA"/>
</dbReference>